<dbReference type="SUPFAM" id="SSF48403">
    <property type="entry name" value="Ankyrin repeat"/>
    <property type="match status" value="1"/>
</dbReference>
<evidence type="ECO:0000256" key="4">
    <source>
        <dbReference type="SAM" id="MobiDB-lite"/>
    </source>
</evidence>
<accession>A0A8H5NUT7</accession>
<comment type="caution">
    <text evidence="5">The sequence shown here is derived from an EMBL/GenBank/DDBJ whole genome shotgun (WGS) entry which is preliminary data.</text>
</comment>
<dbReference type="Pfam" id="PF00023">
    <property type="entry name" value="Ank"/>
    <property type="match status" value="2"/>
</dbReference>
<evidence type="ECO:0000313" key="5">
    <source>
        <dbReference type="EMBL" id="KAF5576580.1"/>
    </source>
</evidence>
<sequence>MSSSTDTKEKPPYYRFTENPNAKYKSQGLERLCPVPMTMLHSDGSILYETVYFDLLYEIVVQNDTNALQKYLTIAPWAVSIELVPTNDLWAVPDRHVFPDECDCDVVVDIDYCMSAASRGNLGVLKILLNHCTKGKDPDMKIRIDSERGLVLNEAAHHSQVDIVRFLLDNQPRYASIHERDQNDHTALLSAASAYNIDLPTSAQEGLPGSAQSEAIINLLLDRGASASDVSYGDGKLHNTVLTLAAKWAGSKLLKRLIDDGANICTKVTRFHWEHKFWNIPDSNFEVNALYVACTHGNFEAVKTLIDCRGAEVDILDVLWQRDSRESLPLHWVTQCSLPKESFGYSKSAVLDKAQSVANIMELLLDLDPTIINVADNDGNTPLHYATRSPSRYDEMYIPIIQILCARGGDASIQNTEGQTPLHTLFRLEDGDDYRAYYCTKNPINTATVETLLTHGASPTDIDMAGNTPLHIAAANLEWADVVSLLLAHGADPALPNLYGQTALHRAAAGTYLGLNKDYKSPERIRAQEEVLSRLVKSGGVELMDLTDSEGLDPREICDKTRQGWKELDGPPKQTGNGGGPRMHKL</sequence>
<protein>
    <submittedName>
        <fullName evidence="5">Ankyrin</fullName>
    </submittedName>
</protein>
<evidence type="ECO:0000256" key="2">
    <source>
        <dbReference type="ARBA" id="ARBA00023043"/>
    </source>
</evidence>
<dbReference type="EMBL" id="JAAOAR010000632">
    <property type="protein sequence ID" value="KAF5576580.1"/>
    <property type="molecule type" value="Genomic_DNA"/>
</dbReference>
<dbReference type="InterPro" id="IPR002110">
    <property type="entry name" value="Ankyrin_rpt"/>
</dbReference>
<evidence type="ECO:0000313" key="6">
    <source>
        <dbReference type="Proteomes" id="UP000544095"/>
    </source>
</evidence>
<feature type="repeat" description="ANK" evidence="3">
    <location>
        <begin position="378"/>
        <end position="416"/>
    </location>
</feature>
<dbReference type="PANTHER" id="PTHR24198">
    <property type="entry name" value="ANKYRIN REPEAT AND PROTEIN KINASE DOMAIN-CONTAINING PROTEIN"/>
    <property type="match status" value="1"/>
</dbReference>
<feature type="repeat" description="ANK" evidence="3">
    <location>
        <begin position="465"/>
        <end position="498"/>
    </location>
</feature>
<dbReference type="AlphaFoldDB" id="A0A8H5NUT7"/>
<keyword evidence="6" id="KW-1185">Reference proteome</keyword>
<keyword evidence="1" id="KW-0677">Repeat</keyword>
<proteinExistence type="predicted"/>
<feature type="compositionally biased region" description="Gly residues" evidence="4">
    <location>
        <begin position="576"/>
        <end position="586"/>
    </location>
</feature>
<gene>
    <name evidence="5" type="ORF">FPANT_10864</name>
</gene>
<dbReference type="PROSITE" id="PS50088">
    <property type="entry name" value="ANK_REPEAT"/>
    <property type="match status" value="2"/>
</dbReference>
<dbReference type="InterPro" id="IPR036770">
    <property type="entry name" value="Ankyrin_rpt-contain_sf"/>
</dbReference>
<dbReference type="Gene3D" id="1.25.40.20">
    <property type="entry name" value="Ankyrin repeat-containing domain"/>
    <property type="match status" value="3"/>
</dbReference>
<evidence type="ECO:0000256" key="1">
    <source>
        <dbReference type="ARBA" id="ARBA00022737"/>
    </source>
</evidence>
<evidence type="ECO:0000256" key="3">
    <source>
        <dbReference type="PROSITE-ProRule" id="PRU00023"/>
    </source>
</evidence>
<name>A0A8H5NUT7_9HYPO</name>
<reference evidence="5 6" key="1">
    <citation type="submission" date="2020-05" db="EMBL/GenBank/DDBJ databases">
        <title>Identification and distribution of gene clusters putatively required for synthesis of sphingolipid metabolism inhibitors in phylogenetically diverse species of the filamentous fungus Fusarium.</title>
        <authorList>
            <person name="Kim H.-S."/>
            <person name="Busman M."/>
            <person name="Brown D.W."/>
            <person name="Divon H."/>
            <person name="Uhlig S."/>
            <person name="Proctor R.H."/>
        </authorList>
    </citation>
    <scope>NUCLEOTIDE SEQUENCE [LARGE SCALE GENOMIC DNA]</scope>
    <source>
        <strain evidence="5 6">NRRL 25211</strain>
    </source>
</reference>
<organism evidence="5 6">
    <name type="scientific">Fusarium pseudoanthophilum</name>
    <dbReference type="NCBI Taxonomy" id="48495"/>
    <lineage>
        <taxon>Eukaryota</taxon>
        <taxon>Fungi</taxon>
        <taxon>Dikarya</taxon>
        <taxon>Ascomycota</taxon>
        <taxon>Pezizomycotina</taxon>
        <taxon>Sordariomycetes</taxon>
        <taxon>Hypocreomycetidae</taxon>
        <taxon>Hypocreales</taxon>
        <taxon>Nectriaceae</taxon>
        <taxon>Fusarium</taxon>
        <taxon>Fusarium fujikuroi species complex</taxon>
    </lineage>
</organism>
<keyword evidence="2 3" id="KW-0040">ANK repeat</keyword>
<dbReference type="SMART" id="SM00248">
    <property type="entry name" value="ANK"/>
    <property type="match status" value="9"/>
</dbReference>
<feature type="compositionally biased region" description="Basic and acidic residues" evidence="4">
    <location>
        <begin position="552"/>
        <end position="570"/>
    </location>
</feature>
<dbReference type="Proteomes" id="UP000544095">
    <property type="component" value="Unassembled WGS sequence"/>
</dbReference>
<dbReference type="PROSITE" id="PS50297">
    <property type="entry name" value="ANK_REP_REGION"/>
    <property type="match status" value="1"/>
</dbReference>
<feature type="region of interest" description="Disordered" evidence="4">
    <location>
        <begin position="552"/>
        <end position="586"/>
    </location>
</feature>
<dbReference type="PANTHER" id="PTHR24198:SF165">
    <property type="entry name" value="ANKYRIN REPEAT-CONTAINING PROTEIN-RELATED"/>
    <property type="match status" value="1"/>
</dbReference>
<dbReference type="Pfam" id="PF12796">
    <property type="entry name" value="Ank_2"/>
    <property type="match status" value="1"/>
</dbReference>